<accession>A0A9P6X6M9</accession>
<dbReference type="Gene3D" id="3.10.120.10">
    <property type="entry name" value="Cytochrome b5-like heme/steroid binding domain"/>
    <property type="match status" value="1"/>
</dbReference>
<feature type="transmembrane region" description="Helical" evidence="8">
    <location>
        <begin position="218"/>
        <end position="242"/>
    </location>
</feature>
<comment type="similarity">
    <text evidence="8">Belongs to the cytochrome b5 family.</text>
</comment>
<dbReference type="PROSITE" id="PS50255">
    <property type="entry name" value="CYTOCHROME_B5_2"/>
    <property type="match status" value="1"/>
</dbReference>
<dbReference type="Pfam" id="PF00173">
    <property type="entry name" value="Cyt-b5"/>
    <property type="match status" value="1"/>
</dbReference>
<dbReference type="GO" id="GO:0004128">
    <property type="term" value="F:cytochrome-b5 reductase activity, acting on NAD(P)H"/>
    <property type="evidence" value="ECO:0007669"/>
    <property type="project" value="TreeGrafter"/>
</dbReference>
<evidence type="ECO:0000256" key="8">
    <source>
        <dbReference type="RuleBase" id="RU362121"/>
    </source>
</evidence>
<dbReference type="OrthoDB" id="432299at2759"/>
<feature type="transmembrane region" description="Helical" evidence="8">
    <location>
        <begin position="321"/>
        <end position="341"/>
    </location>
</feature>
<dbReference type="PROSITE" id="PS51503">
    <property type="entry name" value="HIG1"/>
    <property type="match status" value="1"/>
</dbReference>
<reference evidence="12" key="1">
    <citation type="journal article" date="2020" name="Microb. Genom.">
        <title>Genetic diversity of clinical and environmental Mucorales isolates obtained from an investigation of mucormycosis cases among solid organ transplant recipients.</title>
        <authorList>
            <person name="Nguyen M.H."/>
            <person name="Kaul D."/>
            <person name="Muto C."/>
            <person name="Cheng S.J."/>
            <person name="Richter R.A."/>
            <person name="Bruno V.M."/>
            <person name="Liu G."/>
            <person name="Beyhan S."/>
            <person name="Sundermann A.J."/>
            <person name="Mounaud S."/>
            <person name="Pasculle A.W."/>
            <person name="Nierman W.C."/>
            <person name="Driscoll E."/>
            <person name="Cumbie R."/>
            <person name="Clancy C.J."/>
            <person name="Dupont C.L."/>
        </authorList>
    </citation>
    <scope>NUCLEOTIDE SEQUENCE</scope>
    <source>
        <strain evidence="12">GL11</strain>
    </source>
</reference>
<feature type="region of interest" description="Disordered" evidence="9">
    <location>
        <begin position="1"/>
        <end position="25"/>
    </location>
</feature>
<evidence type="ECO:0008006" key="14">
    <source>
        <dbReference type="Google" id="ProtNLM"/>
    </source>
</evidence>
<evidence type="ECO:0000256" key="1">
    <source>
        <dbReference type="ARBA" id="ARBA00004173"/>
    </source>
</evidence>
<keyword evidence="13" id="KW-1185">Reference proteome</keyword>
<gene>
    <name evidence="12" type="ORF">G6F64_007573</name>
</gene>
<dbReference type="PANTHER" id="PTHR46237">
    <property type="entry name" value="CYTOCHROME B5 REDUCTASE 4 FAMILY MEMBER"/>
    <property type="match status" value="1"/>
</dbReference>
<dbReference type="PROSITE" id="PS00191">
    <property type="entry name" value="CYTOCHROME_B5_1"/>
    <property type="match status" value="1"/>
</dbReference>
<keyword evidence="7 8" id="KW-0472">Membrane</keyword>
<dbReference type="Proteomes" id="UP000716291">
    <property type="component" value="Unassembled WGS sequence"/>
</dbReference>
<dbReference type="Pfam" id="PF04588">
    <property type="entry name" value="HIG_1_N"/>
    <property type="match status" value="1"/>
</dbReference>
<name>A0A9P6X6M9_RHIOR</name>
<dbReference type="InterPro" id="IPR018506">
    <property type="entry name" value="Cyt_B5_heme-BS"/>
</dbReference>
<sequence length="413" mass="46335">MNNSSNQGLRVPEFPARNGPQRLVAATTKQPRLREKVILEPGHSALDWAKLKSSGKDLRGVPQLGRYTLEDLKEHKTQEDAWTAIQGKVYNITPYLKFHPGGVKDLMRCAGKDGTRLFMLTHSWTHFPFFILSMSSKEKIIQSKKEVVIRPTFWNPRIDPDIQTIIVDQPTFSRPRPYDYSDVAWNKADIRFHPDIKAFSNMPSIALTPEQEKVRQNLYFSSGLKGAVIGLGLGVAATAFTLRRSPEFRALSRPIQSIMAASTTTAGFLFASDSAVTEYENREMGYTDEDMIHSLLNSKHTDDTNLSTVDRSLQYLNKNRWSFIGLSWAASMAGALGYSFSNRYLTTQQKIVQARMYAQAVTIAVLMASAGISIYVGDDEKTRKELPDPQLRAVLELPHSNSPKPDLMKSTSA</sequence>
<keyword evidence="3 8" id="KW-0812">Transmembrane</keyword>
<keyword evidence="6 8" id="KW-0408">Iron</keyword>
<evidence type="ECO:0000256" key="6">
    <source>
        <dbReference type="ARBA" id="ARBA00023004"/>
    </source>
</evidence>
<feature type="transmembrane region" description="Helical" evidence="8">
    <location>
        <begin position="356"/>
        <end position="376"/>
    </location>
</feature>
<dbReference type="GO" id="GO:0005739">
    <property type="term" value="C:mitochondrion"/>
    <property type="evidence" value="ECO:0007669"/>
    <property type="project" value="UniProtKB-SubCell"/>
</dbReference>
<feature type="domain" description="HIG1" evidence="11">
    <location>
        <begin position="293"/>
        <end position="384"/>
    </location>
</feature>
<dbReference type="GO" id="GO:0020037">
    <property type="term" value="F:heme binding"/>
    <property type="evidence" value="ECO:0007669"/>
    <property type="project" value="UniProtKB-UniRule"/>
</dbReference>
<keyword evidence="2 8" id="KW-0349">Heme</keyword>
<evidence type="ECO:0000256" key="4">
    <source>
        <dbReference type="ARBA" id="ARBA00022723"/>
    </source>
</evidence>
<evidence type="ECO:0000313" key="13">
    <source>
        <dbReference type="Proteomes" id="UP000716291"/>
    </source>
</evidence>
<protein>
    <recommendedName>
        <fullName evidence="14">Cytochrome b5 heme-binding domain-containing protein</fullName>
    </recommendedName>
</protein>
<keyword evidence="5 8" id="KW-1133">Transmembrane helix</keyword>
<keyword evidence="4 8" id="KW-0479">Metal-binding</keyword>
<feature type="region of interest" description="Disordered" evidence="9">
    <location>
        <begin position="392"/>
        <end position="413"/>
    </location>
</feature>
<dbReference type="InterPro" id="IPR051872">
    <property type="entry name" value="Cytochrome_b5/Flavoprotein_Rdt"/>
</dbReference>
<comment type="subcellular location">
    <subcellularLocation>
        <location evidence="1">Mitochondrion</location>
    </subcellularLocation>
</comment>
<evidence type="ECO:0000313" key="12">
    <source>
        <dbReference type="EMBL" id="KAG1306472.1"/>
    </source>
</evidence>
<evidence type="ECO:0000256" key="5">
    <source>
        <dbReference type="ARBA" id="ARBA00022989"/>
    </source>
</evidence>
<comment type="caution">
    <text evidence="12">The sequence shown here is derived from an EMBL/GenBank/DDBJ whole genome shotgun (WGS) entry which is preliminary data.</text>
</comment>
<dbReference type="GO" id="GO:0046872">
    <property type="term" value="F:metal ion binding"/>
    <property type="evidence" value="ECO:0007669"/>
    <property type="project" value="UniProtKB-UniRule"/>
</dbReference>
<dbReference type="SMART" id="SM01117">
    <property type="entry name" value="Cyt-b5"/>
    <property type="match status" value="1"/>
</dbReference>
<dbReference type="InterPro" id="IPR036400">
    <property type="entry name" value="Cyt_B5-like_heme/steroid_sf"/>
</dbReference>
<evidence type="ECO:0000256" key="7">
    <source>
        <dbReference type="ARBA" id="ARBA00023136"/>
    </source>
</evidence>
<organism evidence="12 13">
    <name type="scientific">Rhizopus oryzae</name>
    <name type="common">Mucormycosis agent</name>
    <name type="synonym">Rhizopus arrhizus var. delemar</name>
    <dbReference type="NCBI Taxonomy" id="64495"/>
    <lineage>
        <taxon>Eukaryota</taxon>
        <taxon>Fungi</taxon>
        <taxon>Fungi incertae sedis</taxon>
        <taxon>Mucoromycota</taxon>
        <taxon>Mucoromycotina</taxon>
        <taxon>Mucoromycetes</taxon>
        <taxon>Mucorales</taxon>
        <taxon>Mucorineae</taxon>
        <taxon>Rhizopodaceae</taxon>
        <taxon>Rhizopus</taxon>
    </lineage>
</organism>
<evidence type="ECO:0000259" key="11">
    <source>
        <dbReference type="PROSITE" id="PS51503"/>
    </source>
</evidence>
<dbReference type="EMBL" id="JAANQT010001127">
    <property type="protein sequence ID" value="KAG1306472.1"/>
    <property type="molecule type" value="Genomic_DNA"/>
</dbReference>
<feature type="compositionally biased region" description="Polar residues" evidence="9">
    <location>
        <begin position="399"/>
        <end position="413"/>
    </location>
</feature>
<comment type="caution">
    <text evidence="8">Lacks conserved residue(s) required for the propagation of feature annotation.</text>
</comment>
<dbReference type="PANTHER" id="PTHR46237:SF1">
    <property type="entry name" value="CYTOCHROME B5 REDUCTASE 4"/>
    <property type="match status" value="1"/>
</dbReference>
<dbReference type="InterPro" id="IPR001199">
    <property type="entry name" value="Cyt_B5-like_heme/steroid-bd"/>
</dbReference>
<feature type="domain" description="Cytochrome b5 heme-binding" evidence="10">
    <location>
        <begin position="64"/>
        <end position="126"/>
    </location>
</feature>
<evidence type="ECO:0000259" key="10">
    <source>
        <dbReference type="PROSITE" id="PS50255"/>
    </source>
</evidence>
<dbReference type="SUPFAM" id="SSF55856">
    <property type="entry name" value="Cytochrome b5-like heme/steroid binding domain"/>
    <property type="match status" value="1"/>
</dbReference>
<proteinExistence type="inferred from homology"/>
<evidence type="ECO:0000256" key="9">
    <source>
        <dbReference type="SAM" id="MobiDB-lite"/>
    </source>
</evidence>
<dbReference type="AlphaFoldDB" id="A0A9P6X6M9"/>
<dbReference type="InterPro" id="IPR007667">
    <property type="entry name" value="Hypoxia_induced_domain"/>
</dbReference>
<evidence type="ECO:0000256" key="3">
    <source>
        <dbReference type="ARBA" id="ARBA00022692"/>
    </source>
</evidence>
<evidence type="ECO:0000256" key="2">
    <source>
        <dbReference type="ARBA" id="ARBA00022617"/>
    </source>
</evidence>